<feature type="chain" id="PRO_5043776121" evidence="2">
    <location>
        <begin position="23"/>
        <end position="210"/>
    </location>
</feature>
<keyword evidence="2" id="KW-0732">Signal</keyword>
<feature type="signal peptide" evidence="2">
    <location>
        <begin position="1"/>
        <end position="22"/>
    </location>
</feature>
<evidence type="ECO:0000313" key="4">
    <source>
        <dbReference type="Proteomes" id="UP001066276"/>
    </source>
</evidence>
<comment type="caution">
    <text evidence="3">The sequence shown here is derived from an EMBL/GenBank/DDBJ whole genome shotgun (WGS) entry which is preliminary data.</text>
</comment>
<dbReference type="AlphaFoldDB" id="A0AAV7W8J4"/>
<keyword evidence="4" id="KW-1185">Reference proteome</keyword>
<feature type="region of interest" description="Disordered" evidence="1">
    <location>
        <begin position="143"/>
        <end position="210"/>
    </location>
</feature>
<organism evidence="3 4">
    <name type="scientific">Pleurodeles waltl</name>
    <name type="common">Iberian ribbed newt</name>
    <dbReference type="NCBI Taxonomy" id="8319"/>
    <lineage>
        <taxon>Eukaryota</taxon>
        <taxon>Metazoa</taxon>
        <taxon>Chordata</taxon>
        <taxon>Craniata</taxon>
        <taxon>Vertebrata</taxon>
        <taxon>Euteleostomi</taxon>
        <taxon>Amphibia</taxon>
        <taxon>Batrachia</taxon>
        <taxon>Caudata</taxon>
        <taxon>Salamandroidea</taxon>
        <taxon>Salamandridae</taxon>
        <taxon>Pleurodelinae</taxon>
        <taxon>Pleurodeles</taxon>
    </lineage>
</organism>
<reference evidence="3" key="1">
    <citation type="journal article" date="2022" name="bioRxiv">
        <title>Sequencing and chromosome-scale assembly of the giantPleurodeles waltlgenome.</title>
        <authorList>
            <person name="Brown T."/>
            <person name="Elewa A."/>
            <person name="Iarovenko S."/>
            <person name="Subramanian E."/>
            <person name="Araus A.J."/>
            <person name="Petzold A."/>
            <person name="Susuki M."/>
            <person name="Suzuki K.-i.T."/>
            <person name="Hayashi T."/>
            <person name="Toyoda A."/>
            <person name="Oliveira C."/>
            <person name="Osipova E."/>
            <person name="Leigh N.D."/>
            <person name="Simon A."/>
            <person name="Yun M.H."/>
        </authorList>
    </citation>
    <scope>NUCLEOTIDE SEQUENCE</scope>
    <source>
        <strain evidence="3">20211129_DDA</strain>
        <tissue evidence="3">Liver</tissue>
    </source>
</reference>
<evidence type="ECO:0000256" key="2">
    <source>
        <dbReference type="SAM" id="SignalP"/>
    </source>
</evidence>
<feature type="region of interest" description="Disordered" evidence="1">
    <location>
        <begin position="19"/>
        <end position="66"/>
    </location>
</feature>
<gene>
    <name evidence="3" type="ORF">NDU88_004504</name>
</gene>
<protein>
    <submittedName>
        <fullName evidence="3">Uncharacterized protein</fullName>
    </submittedName>
</protein>
<evidence type="ECO:0000313" key="3">
    <source>
        <dbReference type="EMBL" id="KAJ1209126.1"/>
    </source>
</evidence>
<accession>A0AAV7W8J4</accession>
<proteinExistence type="predicted"/>
<name>A0AAV7W8J4_PLEWA</name>
<dbReference type="Proteomes" id="UP001066276">
    <property type="component" value="Chromosome 1_2"/>
</dbReference>
<evidence type="ECO:0000256" key="1">
    <source>
        <dbReference type="SAM" id="MobiDB-lite"/>
    </source>
</evidence>
<sequence>MYDFALILRIMALITTLTGGGGRPPKLRRRNTAPRSAGIPSCPLGWRAAAERPPASPGENDLPTMKPARNRIADSEIRNGCSSTRRTFPLRRLVIEPAEWEGATGATAPVAYFTVCYADSEIQAGPSYGGPCSAHAIGMATAGAPRGPATPPPAIRFPAGEPPGTGWREGESESPSRRSKLRRLGGFLGGSGKPAGNRRETGGRPPVSLL</sequence>
<dbReference type="EMBL" id="JANPWB010000002">
    <property type="protein sequence ID" value="KAJ1209126.1"/>
    <property type="molecule type" value="Genomic_DNA"/>
</dbReference>